<evidence type="ECO:0000313" key="2">
    <source>
        <dbReference type="EMBL" id="BDZ49390.1"/>
    </source>
</evidence>
<dbReference type="PANTHER" id="PTHR43649:SF16">
    <property type="entry name" value="SUGAR-BINDING LIPOPROTEIN"/>
    <property type="match status" value="1"/>
</dbReference>
<feature type="chain" id="PRO_5047159816" evidence="1">
    <location>
        <begin position="24"/>
        <end position="454"/>
    </location>
</feature>
<dbReference type="InterPro" id="IPR050490">
    <property type="entry name" value="Bact_solute-bd_prot1"/>
</dbReference>
<dbReference type="PROSITE" id="PS51257">
    <property type="entry name" value="PROKAR_LIPOPROTEIN"/>
    <property type="match status" value="1"/>
</dbReference>
<dbReference type="Gene3D" id="3.40.190.10">
    <property type="entry name" value="Periplasmic binding protein-like II"/>
    <property type="match status" value="1"/>
</dbReference>
<accession>A0ABN6XWN6</accession>
<dbReference type="EMBL" id="AP027732">
    <property type="protein sequence ID" value="BDZ49390.1"/>
    <property type="molecule type" value="Genomic_DNA"/>
</dbReference>
<dbReference type="SUPFAM" id="SSF53850">
    <property type="entry name" value="Periplasmic binding protein-like II"/>
    <property type="match status" value="1"/>
</dbReference>
<organism evidence="2 3">
    <name type="scientific">Frondihabitans sucicola</name>
    <dbReference type="NCBI Taxonomy" id="1268041"/>
    <lineage>
        <taxon>Bacteria</taxon>
        <taxon>Bacillati</taxon>
        <taxon>Actinomycetota</taxon>
        <taxon>Actinomycetes</taxon>
        <taxon>Micrococcales</taxon>
        <taxon>Microbacteriaceae</taxon>
        <taxon>Frondihabitans</taxon>
    </lineage>
</organism>
<reference evidence="3" key="1">
    <citation type="journal article" date="2019" name="Int. J. Syst. Evol. Microbiol.">
        <title>The Global Catalogue of Microorganisms (GCM) 10K type strain sequencing project: providing services to taxonomists for standard genome sequencing and annotation.</title>
        <authorList>
            <consortium name="The Broad Institute Genomics Platform"/>
            <consortium name="The Broad Institute Genome Sequencing Center for Infectious Disease"/>
            <person name="Wu L."/>
            <person name="Ma J."/>
        </authorList>
    </citation>
    <scope>NUCLEOTIDE SEQUENCE [LARGE SCALE GENOMIC DNA]</scope>
    <source>
        <strain evidence="3">NBRC 108728</strain>
    </source>
</reference>
<evidence type="ECO:0000313" key="3">
    <source>
        <dbReference type="Proteomes" id="UP001321486"/>
    </source>
</evidence>
<dbReference type="PANTHER" id="PTHR43649">
    <property type="entry name" value="ARABINOSE-BINDING PROTEIN-RELATED"/>
    <property type="match status" value="1"/>
</dbReference>
<protein>
    <submittedName>
        <fullName evidence="2">Sugar ABC transporter substrate-binding protein</fullName>
    </submittedName>
</protein>
<evidence type="ECO:0000256" key="1">
    <source>
        <dbReference type="SAM" id="SignalP"/>
    </source>
</evidence>
<proteinExistence type="predicted"/>
<gene>
    <name evidence="2" type="ORF">GCM10025867_16310</name>
</gene>
<sequence>MNRHGARAFSALGLAVVVTASLAACSGSTPQSSADQKVTITIGDRPAANQPANRKLYDAQVASFEKANPKITLKPTETIYDATTFSSLLAGGNLPDTLSVPFTEAKGLIANGQTADLTSALKTAGLTKSLNKTTLKVIQDSSGKVFGVPVNAYSIGLAYNRALFTKAGLDPNKPPTTWDEVRTDAKKITAATGVPGFETLGTKNQGGWILSAMTYSYGGSIENADGTKTTFNKAPAKAVLKNLQEMRWTDKSMGPNGLYDLDSMSQDFAAGKVGMWIAAPDVYNAAITNNKMNKNDFGEGPMPQNGGVNGTLTGGTLEIVSPKATDAERVAAVKWINWNYLRQYEKKDQAISVAEAATASNTPVGLPGLSVVSDSTNAQYLDWIKDKVDVPISNFEPYLQTTASIPIQPEPVNKAQEVYAALDPVVQAVLTNKNANVDQLLSNAAKSIDSQLGR</sequence>
<dbReference type="InterPro" id="IPR006059">
    <property type="entry name" value="SBP"/>
</dbReference>
<dbReference type="Pfam" id="PF01547">
    <property type="entry name" value="SBP_bac_1"/>
    <property type="match status" value="1"/>
</dbReference>
<dbReference type="RefSeq" id="WP_286346194.1">
    <property type="nucleotide sequence ID" value="NZ_AP027732.1"/>
</dbReference>
<keyword evidence="1" id="KW-0732">Signal</keyword>
<keyword evidence="3" id="KW-1185">Reference proteome</keyword>
<dbReference type="Proteomes" id="UP001321486">
    <property type="component" value="Chromosome"/>
</dbReference>
<feature type="signal peptide" evidence="1">
    <location>
        <begin position="1"/>
        <end position="23"/>
    </location>
</feature>
<name>A0ABN6XWN6_9MICO</name>